<keyword evidence="1 3" id="KW-0853">WD repeat</keyword>
<sequence length="480" mass="51939">MHFRVVRPGYISTKPLPLSPSQSGLTPTSLLRFCPQSFVLFSNSKMKPQSRPSTKFSHFLRCRAMNDDDDDDGGDDTPSTATPATSSPDHNFDISDDHLAGSSSYTMSPYIPSSVSSPFVKSPWIHSTAAVAPFPNTGDSSTGLLGSLIRQDGHVYSLAAAGNLLYTGSDSKNIRIWKNCGEFGGFKSSSGLVKAIVLFRGKIFTGHQDGKIRVWKREAKGTDDSTAHKRVGTLPRFKDCIKSSVRPSNYVAVRRHRSALWLRHFDAVSCLALNAEQGLLYSGSWDRTFKVWRISDSKCVASVNAHDDAVNAVASAFGNTVLTGSADGTVKVWEREGTGTGKGKYVAVRTLLRQESAVTAIAVAENGGAVYCGTSDGRVRFWVGGRRMERGGVLRCHEKAVLCLAAAGRLVASGSADGTVRVWRREAVGRHVRVAVLTGHTGPVKCLAVEEDEEGGGEAVGRWLEGVWRCEIRLETELDI</sequence>
<protein>
    <submittedName>
        <fullName evidence="5">Uncharacterized protein</fullName>
    </submittedName>
</protein>
<comment type="caution">
    <text evidence="5">The sequence shown here is derived from an EMBL/GenBank/DDBJ whole genome shotgun (WGS) entry which is preliminary data.</text>
</comment>
<evidence type="ECO:0000256" key="4">
    <source>
        <dbReference type="SAM" id="MobiDB-lite"/>
    </source>
</evidence>
<evidence type="ECO:0000256" key="2">
    <source>
        <dbReference type="ARBA" id="ARBA00022737"/>
    </source>
</evidence>
<accession>A0ABR2MJX2</accession>
<evidence type="ECO:0000313" key="5">
    <source>
        <dbReference type="EMBL" id="KAK8963996.1"/>
    </source>
</evidence>
<feature type="compositionally biased region" description="Low complexity" evidence="4">
    <location>
        <begin position="76"/>
        <end position="89"/>
    </location>
</feature>
<dbReference type="Gene3D" id="2.130.10.10">
    <property type="entry name" value="YVTN repeat-like/Quinoprotein amine dehydrogenase"/>
    <property type="match status" value="3"/>
</dbReference>
<name>A0ABR2MJX2_9ASPA</name>
<feature type="region of interest" description="Disordered" evidence="4">
    <location>
        <begin position="65"/>
        <end position="93"/>
    </location>
</feature>
<dbReference type="Proteomes" id="UP001412067">
    <property type="component" value="Unassembled WGS sequence"/>
</dbReference>
<dbReference type="InterPro" id="IPR036322">
    <property type="entry name" value="WD40_repeat_dom_sf"/>
</dbReference>
<evidence type="ECO:0000256" key="3">
    <source>
        <dbReference type="PROSITE-ProRule" id="PRU00221"/>
    </source>
</evidence>
<dbReference type="EMBL" id="JBBWWR010000007">
    <property type="protein sequence ID" value="KAK8963996.1"/>
    <property type="molecule type" value="Genomic_DNA"/>
</dbReference>
<dbReference type="PANTHER" id="PTHR22844:SF370">
    <property type="entry name" value="OS12G0594000 PROTEIN"/>
    <property type="match status" value="1"/>
</dbReference>
<dbReference type="Pfam" id="PF00400">
    <property type="entry name" value="WD40"/>
    <property type="match status" value="5"/>
</dbReference>
<dbReference type="InterPro" id="IPR015943">
    <property type="entry name" value="WD40/YVTN_repeat-like_dom_sf"/>
</dbReference>
<dbReference type="PANTHER" id="PTHR22844">
    <property type="entry name" value="F-BOX AND WD40 DOMAIN PROTEIN"/>
    <property type="match status" value="1"/>
</dbReference>
<dbReference type="PRINTS" id="PR00320">
    <property type="entry name" value="GPROTEINBRPT"/>
</dbReference>
<keyword evidence="2" id="KW-0677">Repeat</keyword>
<dbReference type="InterPro" id="IPR020472">
    <property type="entry name" value="WD40_PAC1"/>
</dbReference>
<proteinExistence type="predicted"/>
<dbReference type="PROSITE" id="PS50294">
    <property type="entry name" value="WD_REPEATS_REGION"/>
    <property type="match status" value="2"/>
</dbReference>
<dbReference type="InterPro" id="IPR045182">
    <property type="entry name" value="JINGUBANG-like"/>
</dbReference>
<feature type="repeat" description="WD" evidence="3">
    <location>
        <begin position="351"/>
        <end position="382"/>
    </location>
</feature>
<dbReference type="SMART" id="SM00320">
    <property type="entry name" value="WD40"/>
    <property type="match status" value="6"/>
</dbReference>
<feature type="repeat" description="WD" evidence="3">
    <location>
        <begin position="303"/>
        <end position="334"/>
    </location>
</feature>
<evidence type="ECO:0000256" key="1">
    <source>
        <dbReference type="ARBA" id="ARBA00022574"/>
    </source>
</evidence>
<reference evidence="5 6" key="1">
    <citation type="journal article" date="2022" name="Nat. Plants">
        <title>Genomes of leafy and leafless Platanthera orchids illuminate the evolution of mycoheterotrophy.</title>
        <authorList>
            <person name="Li M.H."/>
            <person name="Liu K.W."/>
            <person name="Li Z."/>
            <person name="Lu H.C."/>
            <person name="Ye Q.L."/>
            <person name="Zhang D."/>
            <person name="Wang J.Y."/>
            <person name="Li Y.F."/>
            <person name="Zhong Z.M."/>
            <person name="Liu X."/>
            <person name="Yu X."/>
            <person name="Liu D.K."/>
            <person name="Tu X.D."/>
            <person name="Liu B."/>
            <person name="Hao Y."/>
            <person name="Liao X.Y."/>
            <person name="Jiang Y.T."/>
            <person name="Sun W.H."/>
            <person name="Chen J."/>
            <person name="Chen Y.Q."/>
            <person name="Ai Y."/>
            <person name="Zhai J.W."/>
            <person name="Wu S.S."/>
            <person name="Zhou Z."/>
            <person name="Hsiao Y.Y."/>
            <person name="Wu W.L."/>
            <person name="Chen Y.Y."/>
            <person name="Lin Y.F."/>
            <person name="Hsu J.L."/>
            <person name="Li C.Y."/>
            <person name="Wang Z.W."/>
            <person name="Zhao X."/>
            <person name="Zhong W.Y."/>
            <person name="Ma X.K."/>
            <person name="Ma L."/>
            <person name="Huang J."/>
            <person name="Chen G.Z."/>
            <person name="Huang M.Z."/>
            <person name="Huang L."/>
            <person name="Peng D.H."/>
            <person name="Luo Y.B."/>
            <person name="Zou S.Q."/>
            <person name="Chen S.P."/>
            <person name="Lan S."/>
            <person name="Tsai W.C."/>
            <person name="Van de Peer Y."/>
            <person name="Liu Z.J."/>
        </authorList>
    </citation>
    <scope>NUCLEOTIDE SEQUENCE [LARGE SCALE GENOMIC DNA]</scope>
    <source>
        <strain evidence="5">Lor288</strain>
    </source>
</reference>
<dbReference type="InterPro" id="IPR001680">
    <property type="entry name" value="WD40_rpt"/>
</dbReference>
<feature type="region of interest" description="Disordered" evidence="4">
    <location>
        <begin position="1"/>
        <end position="22"/>
    </location>
</feature>
<feature type="repeat" description="WD" evidence="3">
    <location>
        <begin position="261"/>
        <end position="302"/>
    </location>
</feature>
<keyword evidence="6" id="KW-1185">Reference proteome</keyword>
<dbReference type="PROSITE" id="PS50082">
    <property type="entry name" value="WD_REPEATS_2"/>
    <property type="match status" value="4"/>
</dbReference>
<evidence type="ECO:0000313" key="6">
    <source>
        <dbReference type="Proteomes" id="UP001412067"/>
    </source>
</evidence>
<organism evidence="5 6">
    <name type="scientific">Platanthera guangdongensis</name>
    <dbReference type="NCBI Taxonomy" id="2320717"/>
    <lineage>
        <taxon>Eukaryota</taxon>
        <taxon>Viridiplantae</taxon>
        <taxon>Streptophyta</taxon>
        <taxon>Embryophyta</taxon>
        <taxon>Tracheophyta</taxon>
        <taxon>Spermatophyta</taxon>
        <taxon>Magnoliopsida</taxon>
        <taxon>Liliopsida</taxon>
        <taxon>Asparagales</taxon>
        <taxon>Orchidaceae</taxon>
        <taxon>Orchidoideae</taxon>
        <taxon>Orchideae</taxon>
        <taxon>Orchidinae</taxon>
        <taxon>Platanthera</taxon>
    </lineage>
</organism>
<gene>
    <name evidence="5" type="ORF">KSP40_PGU009898</name>
</gene>
<dbReference type="SUPFAM" id="SSF50978">
    <property type="entry name" value="WD40 repeat-like"/>
    <property type="match status" value="1"/>
</dbReference>
<feature type="repeat" description="WD" evidence="3">
    <location>
        <begin position="394"/>
        <end position="423"/>
    </location>
</feature>